<accession>A0ACB8G3M6</accession>
<dbReference type="Proteomes" id="UP000827872">
    <property type="component" value="Linkage Group LG02"/>
</dbReference>
<evidence type="ECO:0000313" key="2">
    <source>
        <dbReference type="Proteomes" id="UP000827872"/>
    </source>
</evidence>
<proteinExistence type="predicted"/>
<gene>
    <name evidence="1" type="ORF">K3G42_024698</name>
</gene>
<sequence>MTVGKVSSGIGAVAEVLVNLYMNDHRPKPLPVCLQMNQPADEADAVSFPDSSSTSQVFPSIAQSCQSSLKKEFPQSMGGSDICCFCKKRVYVMERLSAEGHFFHRECFKCTACSSTLRLAMYTFDAEEDKFYCKIHFAQYKTNNKHKKRRAMLKTHEKAQVESWREEEPMSAETTTECTFAAKSSPEAQPPVHFNIPVLHPFID</sequence>
<evidence type="ECO:0000313" key="1">
    <source>
        <dbReference type="EMBL" id="KAH8014025.1"/>
    </source>
</evidence>
<organism evidence="1 2">
    <name type="scientific">Sphaerodactylus townsendi</name>
    <dbReference type="NCBI Taxonomy" id="933632"/>
    <lineage>
        <taxon>Eukaryota</taxon>
        <taxon>Metazoa</taxon>
        <taxon>Chordata</taxon>
        <taxon>Craniata</taxon>
        <taxon>Vertebrata</taxon>
        <taxon>Euteleostomi</taxon>
        <taxon>Lepidosauria</taxon>
        <taxon>Squamata</taxon>
        <taxon>Bifurcata</taxon>
        <taxon>Gekkota</taxon>
        <taxon>Sphaerodactylidae</taxon>
        <taxon>Sphaerodactylus</taxon>
    </lineage>
</organism>
<reference evidence="1" key="1">
    <citation type="submission" date="2021-08" db="EMBL/GenBank/DDBJ databases">
        <title>The first chromosome-level gecko genome reveals the dynamic sex chromosomes of Neotropical dwarf geckos (Sphaerodactylidae: Sphaerodactylus).</title>
        <authorList>
            <person name="Pinto B.J."/>
            <person name="Keating S.E."/>
            <person name="Gamble T."/>
        </authorList>
    </citation>
    <scope>NUCLEOTIDE SEQUENCE</scope>
    <source>
        <strain evidence="1">TG3544</strain>
    </source>
</reference>
<name>A0ACB8G3M6_9SAUR</name>
<protein>
    <submittedName>
        <fullName evidence="1">Uncharacterized protein</fullName>
    </submittedName>
</protein>
<dbReference type="EMBL" id="CM037615">
    <property type="protein sequence ID" value="KAH8014025.1"/>
    <property type="molecule type" value="Genomic_DNA"/>
</dbReference>
<comment type="caution">
    <text evidence="1">The sequence shown here is derived from an EMBL/GenBank/DDBJ whole genome shotgun (WGS) entry which is preliminary data.</text>
</comment>
<keyword evidence="2" id="KW-1185">Reference proteome</keyword>